<name>A0A8X7RRI6_BRACI</name>
<evidence type="ECO:0000313" key="3">
    <source>
        <dbReference type="Proteomes" id="UP000886595"/>
    </source>
</evidence>
<protein>
    <submittedName>
        <fullName evidence="2">Uncharacterized protein</fullName>
    </submittedName>
</protein>
<feature type="region of interest" description="Disordered" evidence="1">
    <location>
        <begin position="1"/>
        <end position="120"/>
    </location>
</feature>
<dbReference type="EMBL" id="JAAMPC010000009">
    <property type="protein sequence ID" value="KAG2292708.1"/>
    <property type="molecule type" value="Genomic_DNA"/>
</dbReference>
<dbReference type="Proteomes" id="UP000886595">
    <property type="component" value="Unassembled WGS sequence"/>
</dbReference>
<comment type="caution">
    <text evidence="2">The sequence shown here is derived from an EMBL/GenBank/DDBJ whole genome shotgun (WGS) entry which is preliminary data.</text>
</comment>
<feature type="compositionally biased region" description="Basic and acidic residues" evidence="1">
    <location>
        <begin position="50"/>
        <end position="61"/>
    </location>
</feature>
<gene>
    <name evidence="2" type="ORF">Bca52824_039377</name>
</gene>
<organism evidence="2 3">
    <name type="scientific">Brassica carinata</name>
    <name type="common">Ethiopian mustard</name>
    <name type="synonym">Abyssinian cabbage</name>
    <dbReference type="NCBI Taxonomy" id="52824"/>
    <lineage>
        <taxon>Eukaryota</taxon>
        <taxon>Viridiplantae</taxon>
        <taxon>Streptophyta</taxon>
        <taxon>Embryophyta</taxon>
        <taxon>Tracheophyta</taxon>
        <taxon>Spermatophyta</taxon>
        <taxon>Magnoliopsida</taxon>
        <taxon>eudicotyledons</taxon>
        <taxon>Gunneridae</taxon>
        <taxon>Pentapetalae</taxon>
        <taxon>rosids</taxon>
        <taxon>malvids</taxon>
        <taxon>Brassicales</taxon>
        <taxon>Brassicaceae</taxon>
        <taxon>Brassiceae</taxon>
        <taxon>Brassica</taxon>
    </lineage>
</organism>
<feature type="compositionally biased region" description="Acidic residues" evidence="1">
    <location>
        <begin position="1"/>
        <end position="20"/>
    </location>
</feature>
<proteinExistence type="predicted"/>
<evidence type="ECO:0000313" key="2">
    <source>
        <dbReference type="EMBL" id="KAG2292708.1"/>
    </source>
</evidence>
<dbReference type="OrthoDB" id="10425590at2759"/>
<evidence type="ECO:0000256" key="1">
    <source>
        <dbReference type="SAM" id="MobiDB-lite"/>
    </source>
</evidence>
<keyword evidence="3" id="KW-1185">Reference proteome</keyword>
<accession>A0A8X7RRI6</accession>
<feature type="compositionally biased region" description="Acidic residues" evidence="1">
    <location>
        <begin position="97"/>
        <end position="112"/>
    </location>
</feature>
<sequence length="120" mass="13514">MTQDEEEQQVEADTEVDDGDTERQSGTKVFDSGKGSETLKKDEDEEVNEDASKEPEKVKEKKQGKRNKGQMEEVEEVNEDASNVCGKVKKKRMQGEKDEEEEQPVEDDTEVDEGGKGDET</sequence>
<reference evidence="2 3" key="1">
    <citation type="submission" date="2020-02" db="EMBL/GenBank/DDBJ databases">
        <authorList>
            <person name="Ma Q."/>
            <person name="Huang Y."/>
            <person name="Song X."/>
            <person name="Pei D."/>
        </authorList>
    </citation>
    <scope>NUCLEOTIDE SEQUENCE [LARGE SCALE GENOMIC DNA]</scope>
    <source>
        <strain evidence="2">Sxm20200214</strain>
        <tissue evidence="2">Leaf</tissue>
    </source>
</reference>
<dbReference type="AlphaFoldDB" id="A0A8X7RRI6"/>